<sequence>MYKPSGSGQKSQQQILEERAQRFGTKRTHSGIGDTSSKRIRIERTNH</sequence>
<gene>
    <name evidence="2" type="ORF">MENT_LOCUS40333</name>
</gene>
<organism evidence="2 3">
    <name type="scientific">Meloidogyne enterolobii</name>
    <name type="common">Root-knot nematode worm</name>
    <name type="synonym">Meloidogyne mayaguensis</name>
    <dbReference type="NCBI Taxonomy" id="390850"/>
    <lineage>
        <taxon>Eukaryota</taxon>
        <taxon>Metazoa</taxon>
        <taxon>Ecdysozoa</taxon>
        <taxon>Nematoda</taxon>
        <taxon>Chromadorea</taxon>
        <taxon>Rhabditida</taxon>
        <taxon>Tylenchina</taxon>
        <taxon>Tylenchomorpha</taxon>
        <taxon>Tylenchoidea</taxon>
        <taxon>Meloidogynidae</taxon>
        <taxon>Meloidogyninae</taxon>
        <taxon>Meloidogyne</taxon>
    </lineage>
</organism>
<feature type="compositionally biased region" description="Basic and acidic residues" evidence="1">
    <location>
        <begin position="36"/>
        <end position="47"/>
    </location>
</feature>
<dbReference type="AlphaFoldDB" id="A0A6V7WL54"/>
<name>A0A6V7WL54_MELEN</name>
<feature type="compositionally biased region" description="Low complexity" evidence="1">
    <location>
        <begin position="1"/>
        <end position="14"/>
    </location>
</feature>
<evidence type="ECO:0000313" key="3">
    <source>
        <dbReference type="Proteomes" id="UP000580250"/>
    </source>
</evidence>
<proteinExistence type="predicted"/>
<protein>
    <submittedName>
        <fullName evidence="2">Uncharacterized protein</fullName>
    </submittedName>
</protein>
<evidence type="ECO:0000313" key="2">
    <source>
        <dbReference type="EMBL" id="CAD2187732.1"/>
    </source>
</evidence>
<evidence type="ECO:0000256" key="1">
    <source>
        <dbReference type="SAM" id="MobiDB-lite"/>
    </source>
</evidence>
<accession>A0A6V7WL54</accession>
<reference evidence="2 3" key="1">
    <citation type="submission" date="2020-08" db="EMBL/GenBank/DDBJ databases">
        <authorList>
            <person name="Koutsovoulos G."/>
            <person name="Danchin GJ E."/>
        </authorList>
    </citation>
    <scope>NUCLEOTIDE SEQUENCE [LARGE SCALE GENOMIC DNA]</scope>
</reference>
<feature type="region of interest" description="Disordered" evidence="1">
    <location>
        <begin position="1"/>
        <end position="47"/>
    </location>
</feature>
<dbReference type="EMBL" id="CAJEWN010000652">
    <property type="protein sequence ID" value="CAD2187732.1"/>
    <property type="molecule type" value="Genomic_DNA"/>
</dbReference>
<dbReference type="Proteomes" id="UP000580250">
    <property type="component" value="Unassembled WGS sequence"/>
</dbReference>
<comment type="caution">
    <text evidence="2">The sequence shown here is derived from an EMBL/GenBank/DDBJ whole genome shotgun (WGS) entry which is preliminary data.</text>
</comment>